<dbReference type="InterPro" id="IPR029058">
    <property type="entry name" value="AB_hydrolase_fold"/>
</dbReference>
<sequence length="231" mass="26364">MKLVLLPGLDGTGELFTPLINQLDSSIETQIITYDLNTKQTYDELTQYVLSHLPKEEFVLLAESFSGPIAYQVASIRPKELKSLIIVASFLERPKPSLLKLLTLIPSKLLTLPLPTFIIRFFFLGFIVKSEIIVLFKMSIKKVSSGVIHFRLKELLKLRFEDCYKKIHIPTIYIQATNDKLVSSNAFNDWEVVSKNIQLFQVQGEHFILQSNPVKCAEIIRQVMHAATNDK</sequence>
<dbReference type="RefSeq" id="WP_289413361.1">
    <property type="nucleotide sequence ID" value="NZ_JAQIBD010000002.1"/>
</dbReference>
<protein>
    <recommendedName>
        <fullName evidence="1">AB hydrolase-1 domain-containing protein</fullName>
    </recommendedName>
</protein>
<keyword evidence="3" id="KW-1185">Reference proteome</keyword>
<dbReference type="Gene3D" id="3.40.50.1820">
    <property type="entry name" value="alpha/beta hydrolase"/>
    <property type="match status" value="1"/>
</dbReference>
<dbReference type="SUPFAM" id="SSF53474">
    <property type="entry name" value="alpha/beta-Hydrolases"/>
    <property type="match status" value="1"/>
</dbReference>
<evidence type="ECO:0000313" key="3">
    <source>
        <dbReference type="Proteomes" id="UP001169069"/>
    </source>
</evidence>
<gene>
    <name evidence="2" type="ORF">PGH07_05785</name>
</gene>
<evidence type="ECO:0000259" key="1">
    <source>
        <dbReference type="Pfam" id="PF00561"/>
    </source>
</evidence>
<dbReference type="Proteomes" id="UP001169069">
    <property type="component" value="Unassembled WGS sequence"/>
</dbReference>
<dbReference type="Pfam" id="PF00561">
    <property type="entry name" value="Abhydrolase_1"/>
    <property type="match status" value="1"/>
</dbReference>
<name>A0ABT7QY21_9BACT</name>
<accession>A0ABT7QY21</accession>
<proteinExistence type="predicted"/>
<feature type="domain" description="AB hydrolase-1" evidence="1">
    <location>
        <begin position="29"/>
        <end position="206"/>
    </location>
</feature>
<organism evidence="2 3">
    <name type="scientific">Sulfurovum zhangzhouensis</name>
    <dbReference type="NCBI Taxonomy" id="3019067"/>
    <lineage>
        <taxon>Bacteria</taxon>
        <taxon>Pseudomonadati</taxon>
        <taxon>Campylobacterota</taxon>
        <taxon>Epsilonproteobacteria</taxon>
        <taxon>Campylobacterales</taxon>
        <taxon>Sulfurovaceae</taxon>
        <taxon>Sulfurovum</taxon>
    </lineage>
</organism>
<evidence type="ECO:0000313" key="2">
    <source>
        <dbReference type="EMBL" id="MDM5271678.1"/>
    </source>
</evidence>
<comment type="caution">
    <text evidence="2">The sequence shown here is derived from an EMBL/GenBank/DDBJ whole genome shotgun (WGS) entry which is preliminary data.</text>
</comment>
<dbReference type="InterPro" id="IPR000073">
    <property type="entry name" value="AB_hydrolase_1"/>
</dbReference>
<dbReference type="EMBL" id="JAQIBD010000002">
    <property type="protein sequence ID" value="MDM5271678.1"/>
    <property type="molecule type" value="Genomic_DNA"/>
</dbReference>
<reference evidence="2" key="1">
    <citation type="submission" date="2023-01" db="EMBL/GenBank/DDBJ databases">
        <title>Sulfurovum sp. zt1-1 genome assembly.</title>
        <authorList>
            <person name="Wang J."/>
        </authorList>
    </citation>
    <scope>NUCLEOTIDE SEQUENCE</scope>
    <source>
        <strain evidence="2">Zt1-1</strain>
    </source>
</reference>